<evidence type="ECO:0000313" key="1">
    <source>
        <dbReference type="EMBL" id="VDN07337.1"/>
    </source>
</evidence>
<sequence>MPLRWKKFLMLIGANIGLIYLVHFPRSQIPTTNLSDLSVDQLEETLLLENTCKLPIIEPNEPNLNGYIQQFRSIQCNSQMPNIVSMDEEFLILHNPLGIWERAARVPSHK</sequence>
<gene>
    <name evidence="1" type="ORF">TCLT_LOCUS9684</name>
</gene>
<accession>A0A0N5D989</accession>
<organism evidence="3">
    <name type="scientific">Thelazia callipaeda</name>
    <name type="common">Oriental eyeworm</name>
    <name type="synonym">Parasitic nematode</name>
    <dbReference type="NCBI Taxonomy" id="103827"/>
    <lineage>
        <taxon>Eukaryota</taxon>
        <taxon>Metazoa</taxon>
        <taxon>Ecdysozoa</taxon>
        <taxon>Nematoda</taxon>
        <taxon>Chromadorea</taxon>
        <taxon>Rhabditida</taxon>
        <taxon>Spirurina</taxon>
        <taxon>Spiruromorpha</taxon>
        <taxon>Thelazioidea</taxon>
        <taxon>Thelaziidae</taxon>
        <taxon>Thelazia</taxon>
    </lineage>
</organism>
<reference evidence="1 2" key="2">
    <citation type="submission" date="2018-11" db="EMBL/GenBank/DDBJ databases">
        <authorList>
            <consortium name="Pathogen Informatics"/>
        </authorList>
    </citation>
    <scope>NUCLEOTIDE SEQUENCE [LARGE SCALE GENOMIC DNA]</scope>
</reference>
<name>A0A0N5D989_THECL</name>
<dbReference type="STRING" id="103827.A0A0N5D989"/>
<dbReference type="WBParaSite" id="TCLT_0000969501-mRNA-1">
    <property type="protein sequence ID" value="TCLT_0000969501-mRNA-1"/>
    <property type="gene ID" value="TCLT_0000969501"/>
</dbReference>
<evidence type="ECO:0000313" key="3">
    <source>
        <dbReference type="WBParaSite" id="TCLT_0000969501-mRNA-1"/>
    </source>
</evidence>
<protein>
    <submittedName>
        <fullName evidence="1 3">Uncharacterized protein</fullName>
    </submittedName>
</protein>
<proteinExistence type="predicted"/>
<evidence type="ECO:0000313" key="2">
    <source>
        <dbReference type="Proteomes" id="UP000276776"/>
    </source>
</evidence>
<dbReference type="EMBL" id="UYYF01004854">
    <property type="protein sequence ID" value="VDN07337.1"/>
    <property type="molecule type" value="Genomic_DNA"/>
</dbReference>
<reference evidence="3" key="1">
    <citation type="submission" date="2017-02" db="UniProtKB">
        <authorList>
            <consortium name="WormBaseParasite"/>
        </authorList>
    </citation>
    <scope>IDENTIFICATION</scope>
</reference>
<dbReference type="AlphaFoldDB" id="A0A0N5D989"/>
<dbReference type="Proteomes" id="UP000276776">
    <property type="component" value="Unassembled WGS sequence"/>
</dbReference>
<keyword evidence="2" id="KW-1185">Reference proteome</keyword>